<keyword evidence="9" id="KW-0539">Nucleus</keyword>
<evidence type="ECO:0000256" key="5">
    <source>
        <dbReference type="ARBA" id="ARBA00022553"/>
    </source>
</evidence>
<sequence>MVAKMASDAEKRINLTALQRRDPYITDILDSATQVALYTFNHTTNEWEKTEIEGTLFVYTRVAPPHSGFTIMNRLSMDNLTEPLGSDIDFQNQSPFLLYRNAKMNIYGIWFYDLYDCTRIGKLLAEKCEEIKKGSSASGPRINGNAKHIVLPSPSSVGGSTTSSLSENAIEEETMSNTEHNIEELSNSSKTSSRQANNVLDILFKAKDEYNKTHSNDSASNEASSTPTTIAQLFKPIQAEQSKKLDVSTLFDLNNVQKTQKTERPSSAEIFDKILADNSNQELPRPRRATRSMSLCLSGSATPPSADIPLKGIVNGAISVEELESPVLGNSSSRNRYHSVSESVMRNVPSPKVPVETDSAFHKLLSKMAVTTNTGNQQTISSIPSEQNNITAKLLSGFKPPDRHSPKRQLSLPMVPGTTNYVRNELLNMKMYSTSPSSSFSASSTLPVVKEQSVGDTKLFSKSMSVASGLCNMQINNTPSPLRVSALHGTTAKPEVELLSPEILQSNISEEHAMATSLGLHTSSKNLLATTLDDANPHNVSQTTTPLNQEASSSVEVKPTLISPDDFEHSTSNELRQRLMPKVEQETSVEPMDQKQLADALIHLLQTNQSFVNTIHNAYLTGFKKQTAPNGPKTLPPTIWK</sequence>
<evidence type="ECO:0000256" key="2">
    <source>
        <dbReference type="ARBA" id="ARBA00004496"/>
    </source>
</evidence>
<dbReference type="GO" id="GO:0006397">
    <property type="term" value="P:mRNA processing"/>
    <property type="evidence" value="ECO:0007669"/>
    <property type="project" value="UniProtKB-KW"/>
</dbReference>
<dbReference type="GO" id="GO:0140933">
    <property type="term" value="F:5'-(N(7)-methylguanosine 5'-triphospho)-[mRNA] hydrolase activity"/>
    <property type="evidence" value="ECO:0007669"/>
    <property type="project" value="UniProtKB-EC"/>
</dbReference>
<evidence type="ECO:0000256" key="4">
    <source>
        <dbReference type="ARBA" id="ARBA00022490"/>
    </source>
</evidence>
<comment type="catalytic activity">
    <reaction evidence="11">
        <text>a 5'-end (N(7)-methyl 5'-triphosphoguanosine)-ribonucleoside in mRNA + H2O = N(7)-methyl-GDP + a 5'-end phospho-ribonucleoside in mRNA + 2 H(+)</text>
        <dbReference type="Rhea" id="RHEA:67484"/>
        <dbReference type="Rhea" id="RHEA-COMP:15692"/>
        <dbReference type="Rhea" id="RHEA-COMP:17167"/>
        <dbReference type="ChEBI" id="CHEBI:15377"/>
        <dbReference type="ChEBI" id="CHEBI:15378"/>
        <dbReference type="ChEBI" id="CHEBI:63714"/>
        <dbReference type="ChEBI" id="CHEBI:138282"/>
        <dbReference type="ChEBI" id="CHEBI:156461"/>
        <dbReference type="EC" id="3.6.1.62"/>
    </reaction>
    <physiologicalReaction direction="left-to-right" evidence="11">
        <dbReference type="Rhea" id="RHEA:67485"/>
    </physiologicalReaction>
</comment>
<evidence type="ECO:0000256" key="3">
    <source>
        <dbReference type="ARBA" id="ARBA00008778"/>
    </source>
</evidence>
<gene>
    <name evidence="14" type="primary">Dcp1b</name>
</gene>
<dbReference type="GO" id="GO:0031087">
    <property type="term" value="P:deadenylation-independent decapping of nuclear-transcribed mRNA"/>
    <property type="evidence" value="ECO:0007669"/>
    <property type="project" value="TreeGrafter"/>
</dbReference>
<dbReference type="EMBL" id="LR784380">
    <property type="protein sequence ID" value="CAB3236376.1"/>
    <property type="molecule type" value="mRNA"/>
</dbReference>
<dbReference type="InterPro" id="IPR010334">
    <property type="entry name" value="Dcp1"/>
</dbReference>
<dbReference type="GO" id="GO:0008047">
    <property type="term" value="F:enzyme activator activity"/>
    <property type="evidence" value="ECO:0007669"/>
    <property type="project" value="InterPro"/>
</dbReference>
<proteinExistence type="evidence at transcript level"/>
<evidence type="ECO:0000256" key="1">
    <source>
        <dbReference type="ARBA" id="ARBA00004123"/>
    </source>
</evidence>
<evidence type="ECO:0000256" key="6">
    <source>
        <dbReference type="ARBA" id="ARBA00022664"/>
    </source>
</evidence>
<comment type="similarity">
    <text evidence="3">Belongs to the DCP1 family.</text>
</comment>
<dbReference type="Pfam" id="PF06058">
    <property type="entry name" value="DCP1"/>
    <property type="match status" value="1"/>
</dbReference>
<dbReference type="Gene3D" id="2.30.29.30">
    <property type="entry name" value="Pleckstrin-homology domain (PH domain)/Phosphotyrosine-binding domain (PTB)"/>
    <property type="match status" value="1"/>
</dbReference>
<feature type="domain" description="mRNA-decapping enzyme C-terminal" evidence="13">
    <location>
        <begin position="591"/>
        <end position="626"/>
    </location>
</feature>
<dbReference type="GO" id="GO:0000932">
    <property type="term" value="C:P-body"/>
    <property type="evidence" value="ECO:0007669"/>
    <property type="project" value="TreeGrafter"/>
</dbReference>
<feature type="region of interest" description="Disordered" evidence="12">
    <location>
        <begin position="134"/>
        <end position="180"/>
    </location>
</feature>
<dbReference type="PANTHER" id="PTHR16290">
    <property type="entry name" value="TRANSCRIPTION FACTOR SMIF DECAPPING ENZYME DCP1"/>
    <property type="match status" value="1"/>
</dbReference>
<evidence type="ECO:0000313" key="14">
    <source>
        <dbReference type="EMBL" id="CAB3236376.1"/>
    </source>
</evidence>
<accession>A0A6F9DA09</accession>
<dbReference type="InterPro" id="IPR031953">
    <property type="entry name" value="mRNA_decap_C"/>
</dbReference>
<dbReference type="Gene3D" id="6.10.140.2030">
    <property type="match status" value="1"/>
</dbReference>
<dbReference type="Pfam" id="PF16741">
    <property type="entry name" value="mRNA_decap_C"/>
    <property type="match status" value="1"/>
</dbReference>
<keyword evidence="7" id="KW-0378">Hydrolase</keyword>
<evidence type="ECO:0000256" key="12">
    <source>
        <dbReference type="SAM" id="MobiDB-lite"/>
    </source>
</evidence>
<evidence type="ECO:0000256" key="11">
    <source>
        <dbReference type="ARBA" id="ARBA00047661"/>
    </source>
</evidence>
<dbReference type="GO" id="GO:0005634">
    <property type="term" value="C:nucleus"/>
    <property type="evidence" value="ECO:0007669"/>
    <property type="project" value="UniProtKB-SubCell"/>
</dbReference>
<dbReference type="GO" id="GO:0000290">
    <property type="term" value="P:deadenylation-dependent decapping of nuclear-transcribed mRNA"/>
    <property type="evidence" value="ECO:0007669"/>
    <property type="project" value="InterPro"/>
</dbReference>
<keyword evidence="8" id="KW-0866">Nonsense-mediated mRNA decay</keyword>
<keyword evidence="4" id="KW-0963">Cytoplasm</keyword>
<dbReference type="InterPro" id="IPR011993">
    <property type="entry name" value="PH-like_dom_sf"/>
</dbReference>
<keyword evidence="6" id="KW-0507">mRNA processing</keyword>
<dbReference type="GO" id="GO:0003729">
    <property type="term" value="F:mRNA binding"/>
    <property type="evidence" value="ECO:0007669"/>
    <property type="project" value="TreeGrafter"/>
</dbReference>
<dbReference type="FunFam" id="2.30.29.30:FF:000097">
    <property type="entry name" value="Putative mRNA-decapping enzyme 1A"/>
    <property type="match status" value="1"/>
</dbReference>
<evidence type="ECO:0000256" key="10">
    <source>
        <dbReference type="ARBA" id="ARBA00026102"/>
    </source>
</evidence>
<organism evidence="14">
    <name type="scientific">Phallusia mammillata</name>
    <dbReference type="NCBI Taxonomy" id="59560"/>
    <lineage>
        <taxon>Eukaryota</taxon>
        <taxon>Metazoa</taxon>
        <taxon>Chordata</taxon>
        <taxon>Tunicata</taxon>
        <taxon>Ascidiacea</taxon>
        <taxon>Phlebobranchia</taxon>
        <taxon>Ascidiidae</taxon>
        <taxon>Phallusia</taxon>
    </lineage>
</organism>
<comment type="subcellular location">
    <subcellularLocation>
        <location evidence="2">Cytoplasm</location>
    </subcellularLocation>
    <subcellularLocation>
        <location evidence="1">Nucleus</location>
    </subcellularLocation>
</comment>
<protein>
    <recommendedName>
        <fullName evidence="10">5'-(N(7)-methylguanosine 5'-triphospho)-[mRNA] hydrolase</fullName>
        <ecNumber evidence="10">3.6.1.62</ecNumber>
    </recommendedName>
</protein>
<evidence type="ECO:0000256" key="8">
    <source>
        <dbReference type="ARBA" id="ARBA00023161"/>
    </source>
</evidence>
<evidence type="ECO:0000256" key="9">
    <source>
        <dbReference type="ARBA" id="ARBA00023242"/>
    </source>
</evidence>
<keyword evidence="5" id="KW-0597">Phosphoprotein</keyword>
<dbReference type="SUPFAM" id="SSF50729">
    <property type="entry name" value="PH domain-like"/>
    <property type="match status" value="1"/>
</dbReference>
<dbReference type="PANTHER" id="PTHR16290:SF0">
    <property type="entry name" value="DECAPPING PROTEIN 1, ISOFORM A"/>
    <property type="match status" value="1"/>
</dbReference>
<dbReference type="GO" id="GO:0000184">
    <property type="term" value="P:nuclear-transcribed mRNA catabolic process, nonsense-mediated decay"/>
    <property type="evidence" value="ECO:0007669"/>
    <property type="project" value="UniProtKB-KW"/>
</dbReference>
<evidence type="ECO:0000259" key="13">
    <source>
        <dbReference type="Pfam" id="PF16741"/>
    </source>
</evidence>
<dbReference type="EC" id="3.6.1.62" evidence="10"/>
<name>A0A6F9DA09_9ASCI</name>
<dbReference type="CDD" id="cd09804">
    <property type="entry name" value="Dcp1"/>
    <property type="match status" value="1"/>
</dbReference>
<feature type="compositionally biased region" description="Low complexity" evidence="12">
    <location>
        <begin position="150"/>
        <end position="166"/>
    </location>
</feature>
<dbReference type="AlphaFoldDB" id="A0A6F9DA09"/>
<evidence type="ECO:0000256" key="7">
    <source>
        <dbReference type="ARBA" id="ARBA00022801"/>
    </source>
</evidence>
<reference evidence="14" key="1">
    <citation type="submission" date="2020-04" db="EMBL/GenBank/DDBJ databases">
        <authorList>
            <person name="Neveu A P."/>
        </authorList>
    </citation>
    <scope>NUCLEOTIDE SEQUENCE</scope>
    <source>
        <tissue evidence="14">Whole embryo</tissue>
    </source>
</reference>